<dbReference type="EMBL" id="HG001858">
    <property type="protein sequence ID" value="CDF37670.1"/>
    <property type="molecule type" value="Genomic_DNA"/>
</dbReference>
<evidence type="ECO:0000313" key="2">
    <source>
        <dbReference type="Proteomes" id="UP000012073"/>
    </source>
</evidence>
<dbReference type="GeneID" id="17325257"/>
<dbReference type="Proteomes" id="UP000012073">
    <property type="component" value="Unassembled WGS sequence"/>
</dbReference>
<dbReference type="AlphaFoldDB" id="R7QJT1"/>
<gene>
    <name evidence="1" type="ORF">CHC_T00005886001</name>
</gene>
<protein>
    <submittedName>
        <fullName evidence="1">Uncharacterized protein</fullName>
    </submittedName>
</protein>
<sequence length="95" mass="10338">MTVETSQYFPLRRTPQLQRPVFTSQNNVPLALTESCAGSSRHTRVSAVTSEVALLASTSPALWLSVFNSPPNRTIFVSFSAHCVKTVTSAPDDLN</sequence>
<dbReference type="Gramene" id="CDF37670">
    <property type="protein sequence ID" value="CDF37670"/>
    <property type="gene ID" value="CHC_T00005886001"/>
</dbReference>
<evidence type="ECO:0000313" key="1">
    <source>
        <dbReference type="EMBL" id="CDF37670.1"/>
    </source>
</evidence>
<accession>R7QJT1</accession>
<proteinExistence type="predicted"/>
<organism evidence="1 2">
    <name type="scientific">Chondrus crispus</name>
    <name type="common">Carrageen Irish moss</name>
    <name type="synonym">Polymorpha crispa</name>
    <dbReference type="NCBI Taxonomy" id="2769"/>
    <lineage>
        <taxon>Eukaryota</taxon>
        <taxon>Rhodophyta</taxon>
        <taxon>Florideophyceae</taxon>
        <taxon>Rhodymeniophycidae</taxon>
        <taxon>Gigartinales</taxon>
        <taxon>Gigartinaceae</taxon>
        <taxon>Chondrus</taxon>
    </lineage>
</organism>
<name>R7QJT1_CHOCR</name>
<keyword evidence="2" id="KW-1185">Reference proteome</keyword>
<dbReference type="KEGG" id="ccp:CHC_T00005886001"/>
<reference evidence="2" key="1">
    <citation type="journal article" date="2013" name="Proc. Natl. Acad. Sci. U.S.A.">
        <title>Genome structure and metabolic features in the red seaweed Chondrus crispus shed light on evolution of the Archaeplastida.</title>
        <authorList>
            <person name="Collen J."/>
            <person name="Porcel B."/>
            <person name="Carre W."/>
            <person name="Ball S.G."/>
            <person name="Chaparro C."/>
            <person name="Tonon T."/>
            <person name="Barbeyron T."/>
            <person name="Michel G."/>
            <person name="Noel B."/>
            <person name="Valentin K."/>
            <person name="Elias M."/>
            <person name="Artiguenave F."/>
            <person name="Arun A."/>
            <person name="Aury J.M."/>
            <person name="Barbosa-Neto J.F."/>
            <person name="Bothwell J.H."/>
            <person name="Bouget F.Y."/>
            <person name="Brillet L."/>
            <person name="Cabello-Hurtado F."/>
            <person name="Capella-Gutierrez S."/>
            <person name="Charrier B."/>
            <person name="Cladiere L."/>
            <person name="Cock J.M."/>
            <person name="Coelho S.M."/>
            <person name="Colleoni C."/>
            <person name="Czjzek M."/>
            <person name="Da Silva C."/>
            <person name="Delage L."/>
            <person name="Denoeud F."/>
            <person name="Deschamps P."/>
            <person name="Dittami S.M."/>
            <person name="Gabaldon T."/>
            <person name="Gachon C.M."/>
            <person name="Groisillier A."/>
            <person name="Herve C."/>
            <person name="Jabbari K."/>
            <person name="Katinka M."/>
            <person name="Kloareg B."/>
            <person name="Kowalczyk N."/>
            <person name="Labadie K."/>
            <person name="Leblanc C."/>
            <person name="Lopez P.J."/>
            <person name="McLachlan D.H."/>
            <person name="Meslet-Cladiere L."/>
            <person name="Moustafa A."/>
            <person name="Nehr Z."/>
            <person name="Nyvall Collen P."/>
            <person name="Panaud O."/>
            <person name="Partensky F."/>
            <person name="Poulain J."/>
            <person name="Rensing S.A."/>
            <person name="Rousvoal S."/>
            <person name="Samson G."/>
            <person name="Symeonidi A."/>
            <person name="Weissenbach J."/>
            <person name="Zambounis A."/>
            <person name="Wincker P."/>
            <person name="Boyen C."/>
        </authorList>
    </citation>
    <scope>NUCLEOTIDE SEQUENCE [LARGE SCALE GENOMIC DNA]</scope>
    <source>
        <strain evidence="2">cv. Stackhouse</strain>
    </source>
</reference>
<dbReference type="RefSeq" id="XP_005717541.1">
    <property type="nucleotide sequence ID" value="XM_005717484.1"/>
</dbReference>